<keyword evidence="1" id="KW-0808">Transferase</keyword>
<dbReference type="OMA" id="CIPIEVK"/>
<protein>
    <submittedName>
        <fullName evidence="1">Phosphotransferase enzyme family protein</fullName>
    </submittedName>
</protein>
<dbReference type="EMBL" id="KE148155">
    <property type="protein sequence ID" value="EPE05909.1"/>
    <property type="molecule type" value="Genomic_DNA"/>
</dbReference>
<gene>
    <name evidence="1" type="ORF">F503_08440</name>
</gene>
<name>S3BXB8_OPHP1</name>
<organism evidence="1 2">
    <name type="scientific">Ophiostoma piceae (strain UAMH 11346)</name>
    <name type="common">Sap stain fungus</name>
    <dbReference type="NCBI Taxonomy" id="1262450"/>
    <lineage>
        <taxon>Eukaryota</taxon>
        <taxon>Fungi</taxon>
        <taxon>Dikarya</taxon>
        <taxon>Ascomycota</taxon>
        <taxon>Pezizomycotina</taxon>
        <taxon>Sordariomycetes</taxon>
        <taxon>Sordariomycetidae</taxon>
        <taxon>Ophiostomatales</taxon>
        <taxon>Ophiostomataceae</taxon>
        <taxon>Ophiostoma</taxon>
    </lineage>
</organism>
<evidence type="ECO:0000313" key="1">
    <source>
        <dbReference type="EMBL" id="EPE05909.1"/>
    </source>
</evidence>
<dbReference type="GO" id="GO:0016740">
    <property type="term" value="F:transferase activity"/>
    <property type="evidence" value="ECO:0007669"/>
    <property type="project" value="UniProtKB-KW"/>
</dbReference>
<dbReference type="STRING" id="1262450.S3BXB8"/>
<proteinExistence type="predicted"/>
<dbReference type="HOGENOM" id="CLU_025005_3_1_1"/>
<keyword evidence="2" id="KW-1185">Reference proteome</keyword>
<dbReference type="PANTHER" id="PTHR21310">
    <property type="entry name" value="AMINOGLYCOSIDE PHOSPHOTRANSFERASE-RELATED-RELATED"/>
    <property type="match status" value="1"/>
</dbReference>
<accession>S3BXB8</accession>
<reference evidence="1 2" key="1">
    <citation type="journal article" date="2013" name="BMC Genomics">
        <title>The genome and transcriptome of the pine saprophyte Ophiostoma piceae, and a comparison with the bark beetle-associated pine pathogen Grosmannia clavigera.</title>
        <authorList>
            <person name="Haridas S."/>
            <person name="Wang Y."/>
            <person name="Lim L."/>
            <person name="Massoumi Alamouti S."/>
            <person name="Jackman S."/>
            <person name="Docking R."/>
            <person name="Robertson G."/>
            <person name="Birol I."/>
            <person name="Bohlmann J."/>
            <person name="Breuil C."/>
        </authorList>
    </citation>
    <scope>NUCLEOTIDE SEQUENCE [LARGE SCALE GENOMIC DNA]</scope>
    <source>
        <strain evidence="1 2">UAMH 11346</strain>
    </source>
</reference>
<evidence type="ECO:0000313" key="2">
    <source>
        <dbReference type="Proteomes" id="UP000016923"/>
    </source>
</evidence>
<dbReference type="eggNOG" id="ENOG502SII6">
    <property type="taxonomic scope" value="Eukaryota"/>
</dbReference>
<sequence>MTATIKTRSGRYTLESALETEASFLVSVDDTKSLTALLAALWDKRDAIAATAKSHLGLGWRDDCRVMPMDAWVCGGFNTCVLVEVHRGSKAIGSSQSHASTPLSISQYVFRVCMPHKLAESQYPGTIDEKMRCEVAAYAWIEEHCAEIRTPELIGFGFTSGPRFTHVRYLPWYTRWFHFIRKGIRSMLDRPLLTNYKRCHAVVNSTPTSKHNHLGLGYVLLEHIGSDTGLPLSATWKQQQIRQQQREPASNHQHLRRHNLYRSISRIMLSLARLPQQRIGSFSFNPVDCTVSLDNRPLVCATVQLEATGAQRTIPPSQTYERADVYVADVLTLHDNHFMANPHAVRDTKDARERLAMRTLWRTVSHRFASRGPLQENIPQLDLAVGNLVVDDDWNVTCLMGLDWMAVLPVSALAVPHWLTGCKLHQIRGEQYDAYDSARRAFLEVMRQQQQSADNAVEIARALEDSWQSRAVWFWASLRSTSAWVFLFEDHILPFFAPGTKVSQLVKVASFWDADIDAVVETKLADEEQYQAELRQLFEHEGKDV</sequence>
<dbReference type="InterPro" id="IPR051678">
    <property type="entry name" value="AGP_Transferase"/>
</dbReference>
<dbReference type="VEuPathDB" id="FungiDB:F503_08440"/>
<dbReference type="OrthoDB" id="3645574at2759"/>
<dbReference type="Proteomes" id="UP000016923">
    <property type="component" value="Unassembled WGS sequence"/>
</dbReference>
<dbReference type="AlphaFoldDB" id="S3BXB8"/>
<dbReference type="PANTHER" id="PTHR21310:SF37">
    <property type="entry name" value="AMINOGLYCOSIDE PHOSPHOTRANSFERASE DOMAIN-CONTAINING PROTEIN"/>
    <property type="match status" value="1"/>
</dbReference>